<dbReference type="Proteomes" id="UP000292702">
    <property type="component" value="Unassembled WGS sequence"/>
</dbReference>
<accession>A0A4R0RUY8</accession>
<gene>
    <name evidence="1" type="ORF">EIP91_000048</name>
</gene>
<sequence length="92" mass="10238">MGYPCQPKYLVAHVVPRRQIPVENPRPDASQGSGDTGPVWESWSTKTLLDLINLSIFDFRNPALGLFDTTYVLVLAFLPPTETVVSTVEHLL</sequence>
<proteinExistence type="predicted"/>
<protein>
    <submittedName>
        <fullName evidence="1">Uncharacterized protein</fullName>
    </submittedName>
</protein>
<organism evidence="1 2">
    <name type="scientific">Steccherinum ochraceum</name>
    <dbReference type="NCBI Taxonomy" id="92696"/>
    <lineage>
        <taxon>Eukaryota</taxon>
        <taxon>Fungi</taxon>
        <taxon>Dikarya</taxon>
        <taxon>Basidiomycota</taxon>
        <taxon>Agaricomycotina</taxon>
        <taxon>Agaricomycetes</taxon>
        <taxon>Polyporales</taxon>
        <taxon>Steccherinaceae</taxon>
        <taxon>Steccherinum</taxon>
    </lineage>
</organism>
<keyword evidence="2" id="KW-1185">Reference proteome</keyword>
<evidence type="ECO:0000313" key="2">
    <source>
        <dbReference type="Proteomes" id="UP000292702"/>
    </source>
</evidence>
<reference evidence="1 2" key="1">
    <citation type="submission" date="2018-11" db="EMBL/GenBank/DDBJ databases">
        <title>Genome assembly of Steccherinum ochraceum LE-BIN_3174, the white-rot fungus of the Steccherinaceae family (The Residual Polyporoid clade, Polyporales, Basidiomycota).</title>
        <authorList>
            <person name="Fedorova T.V."/>
            <person name="Glazunova O.A."/>
            <person name="Landesman E.O."/>
            <person name="Moiseenko K.V."/>
            <person name="Psurtseva N.V."/>
            <person name="Savinova O.S."/>
            <person name="Shakhova N.V."/>
            <person name="Tyazhelova T.V."/>
            <person name="Vasina D.V."/>
        </authorList>
    </citation>
    <scope>NUCLEOTIDE SEQUENCE [LARGE SCALE GENOMIC DNA]</scope>
    <source>
        <strain evidence="1 2">LE-BIN_3174</strain>
    </source>
</reference>
<comment type="caution">
    <text evidence="1">The sequence shown here is derived from an EMBL/GenBank/DDBJ whole genome shotgun (WGS) entry which is preliminary data.</text>
</comment>
<dbReference type="AlphaFoldDB" id="A0A4R0RUY8"/>
<dbReference type="EMBL" id="RWJN01000001">
    <property type="protein sequence ID" value="TCD71916.1"/>
    <property type="molecule type" value="Genomic_DNA"/>
</dbReference>
<evidence type="ECO:0000313" key="1">
    <source>
        <dbReference type="EMBL" id="TCD71916.1"/>
    </source>
</evidence>
<name>A0A4R0RUY8_9APHY</name>